<dbReference type="InterPro" id="IPR020044">
    <property type="entry name" value="PRD_EF0829/AHA3910"/>
</dbReference>
<dbReference type="Gene3D" id="1.10.1790.10">
    <property type="entry name" value="PRD domain"/>
    <property type="match status" value="1"/>
</dbReference>
<organism evidence="1 2">
    <name type="scientific">Chromobacterium haemolyticum</name>
    <dbReference type="NCBI Taxonomy" id="394935"/>
    <lineage>
        <taxon>Bacteria</taxon>
        <taxon>Pseudomonadati</taxon>
        <taxon>Pseudomonadota</taxon>
        <taxon>Betaproteobacteria</taxon>
        <taxon>Neisseriales</taxon>
        <taxon>Chromobacteriaceae</taxon>
        <taxon>Chromobacterium</taxon>
    </lineage>
</organism>
<proteinExistence type="predicted"/>
<sequence length="110" mass="12098">MNDQVHPIAVDQAAIRRLADQVLGQVPALLDAAGKYLTEVQQQKLDSHVQAMARRSLTGEGLPDFDKSLFDEISDTTRRLSVAVVALFGNLPEEEALLLSIHFEMAKNKA</sequence>
<dbReference type="NCBIfam" id="TIGR03582">
    <property type="entry name" value="EF_0829"/>
    <property type="match status" value="1"/>
</dbReference>
<gene>
    <name evidence="1" type="ORF">J1C50_12190</name>
</gene>
<dbReference type="Proteomes" id="UP000664349">
    <property type="component" value="Unassembled WGS sequence"/>
</dbReference>
<keyword evidence="2" id="KW-1185">Reference proteome</keyword>
<protein>
    <recommendedName>
        <fullName evidence="3">Glycine dehydrogenase</fullName>
    </recommendedName>
</protein>
<dbReference type="RefSeq" id="WP_043591099.1">
    <property type="nucleotide sequence ID" value="NZ_JAEILV010000008.1"/>
</dbReference>
<name>A0ABS3GNV0_9NEIS</name>
<accession>A0ABS3GNV0</accession>
<evidence type="ECO:0008006" key="3">
    <source>
        <dbReference type="Google" id="ProtNLM"/>
    </source>
</evidence>
<evidence type="ECO:0000313" key="1">
    <source>
        <dbReference type="EMBL" id="MBO0416269.1"/>
    </source>
</evidence>
<comment type="caution">
    <text evidence="1">The sequence shown here is derived from an EMBL/GenBank/DDBJ whole genome shotgun (WGS) entry which is preliminary data.</text>
</comment>
<evidence type="ECO:0000313" key="2">
    <source>
        <dbReference type="Proteomes" id="UP000664349"/>
    </source>
</evidence>
<reference evidence="1 2" key="1">
    <citation type="submission" date="2021-03" db="EMBL/GenBank/DDBJ databases">
        <title>First Case of infection caused by Chromobacterium haemolyticum derived from water in China.</title>
        <authorList>
            <person name="Chen J."/>
            <person name="Liu C."/>
        </authorList>
    </citation>
    <scope>NUCLEOTIDE SEQUENCE [LARGE SCALE GENOMIC DNA]</scope>
    <source>
        <strain evidence="1 2">WJ-5</strain>
    </source>
</reference>
<dbReference type="EMBL" id="JAFLRD010000009">
    <property type="protein sequence ID" value="MBO0416269.1"/>
    <property type="molecule type" value="Genomic_DNA"/>
</dbReference>